<evidence type="ECO:0000259" key="6">
    <source>
        <dbReference type="PROSITE" id="PS51011"/>
    </source>
</evidence>
<dbReference type="SMART" id="SM00501">
    <property type="entry name" value="BRIGHT"/>
    <property type="match status" value="1"/>
</dbReference>
<accession>A0A210QPX7</accession>
<dbReference type="PANTHER" id="PTHR13964:SF44">
    <property type="entry name" value="ARID DOMAIN-CONTAINING PROTEIN"/>
    <property type="match status" value="1"/>
</dbReference>
<dbReference type="Gene3D" id="2.30.30.490">
    <property type="match status" value="1"/>
</dbReference>
<dbReference type="InterPro" id="IPR001606">
    <property type="entry name" value="ARID_dom"/>
</dbReference>
<dbReference type="OrthoDB" id="1938591at2759"/>
<dbReference type="Gene3D" id="1.10.150.60">
    <property type="entry name" value="ARID DNA-binding domain"/>
    <property type="match status" value="1"/>
</dbReference>
<dbReference type="Proteomes" id="UP000242188">
    <property type="component" value="Unassembled WGS sequence"/>
</dbReference>
<feature type="compositionally biased region" description="Basic and acidic residues" evidence="5">
    <location>
        <begin position="781"/>
        <end position="795"/>
    </location>
</feature>
<evidence type="ECO:0000256" key="1">
    <source>
        <dbReference type="ARBA" id="ARBA00023015"/>
    </source>
</evidence>
<feature type="compositionally biased region" description="Low complexity" evidence="5">
    <location>
        <begin position="886"/>
        <end position="906"/>
    </location>
</feature>
<evidence type="ECO:0000256" key="4">
    <source>
        <dbReference type="SAM" id="Coils"/>
    </source>
</evidence>
<reference evidence="7 8" key="1">
    <citation type="journal article" date="2017" name="Nat. Ecol. Evol.">
        <title>Scallop genome provides insights into evolution of bilaterian karyotype and development.</title>
        <authorList>
            <person name="Wang S."/>
            <person name="Zhang J."/>
            <person name="Jiao W."/>
            <person name="Li J."/>
            <person name="Xun X."/>
            <person name="Sun Y."/>
            <person name="Guo X."/>
            <person name="Huan P."/>
            <person name="Dong B."/>
            <person name="Zhang L."/>
            <person name="Hu X."/>
            <person name="Sun X."/>
            <person name="Wang J."/>
            <person name="Zhao C."/>
            <person name="Wang Y."/>
            <person name="Wang D."/>
            <person name="Huang X."/>
            <person name="Wang R."/>
            <person name="Lv J."/>
            <person name="Li Y."/>
            <person name="Zhang Z."/>
            <person name="Liu B."/>
            <person name="Lu W."/>
            <person name="Hui Y."/>
            <person name="Liang J."/>
            <person name="Zhou Z."/>
            <person name="Hou R."/>
            <person name="Li X."/>
            <person name="Liu Y."/>
            <person name="Li H."/>
            <person name="Ning X."/>
            <person name="Lin Y."/>
            <person name="Zhao L."/>
            <person name="Xing Q."/>
            <person name="Dou J."/>
            <person name="Li Y."/>
            <person name="Mao J."/>
            <person name="Guo H."/>
            <person name="Dou H."/>
            <person name="Li T."/>
            <person name="Mu C."/>
            <person name="Jiang W."/>
            <person name="Fu Q."/>
            <person name="Fu X."/>
            <person name="Miao Y."/>
            <person name="Liu J."/>
            <person name="Yu Q."/>
            <person name="Li R."/>
            <person name="Liao H."/>
            <person name="Li X."/>
            <person name="Kong Y."/>
            <person name="Jiang Z."/>
            <person name="Chourrout D."/>
            <person name="Li R."/>
            <person name="Bao Z."/>
        </authorList>
    </citation>
    <scope>NUCLEOTIDE SEQUENCE [LARGE SCALE GENOMIC DNA]</scope>
    <source>
        <strain evidence="7 8">PY_sf001</strain>
    </source>
</reference>
<name>A0A210QPX7_MIZYE</name>
<feature type="region of interest" description="Disordered" evidence="5">
    <location>
        <begin position="741"/>
        <end position="812"/>
    </location>
</feature>
<keyword evidence="8" id="KW-1185">Reference proteome</keyword>
<proteinExistence type="predicted"/>
<dbReference type="GO" id="GO:0005634">
    <property type="term" value="C:nucleus"/>
    <property type="evidence" value="ECO:0007669"/>
    <property type="project" value="TreeGrafter"/>
</dbReference>
<feature type="compositionally biased region" description="Polar residues" evidence="5">
    <location>
        <begin position="490"/>
        <end position="502"/>
    </location>
</feature>
<evidence type="ECO:0000313" key="7">
    <source>
        <dbReference type="EMBL" id="OWF50796.1"/>
    </source>
</evidence>
<dbReference type="GO" id="GO:0006357">
    <property type="term" value="P:regulation of transcription by RNA polymerase II"/>
    <property type="evidence" value="ECO:0007669"/>
    <property type="project" value="TreeGrafter"/>
</dbReference>
<dbReference type="CDD" id="cd16869">
    <property type="entry name" value="ARID_ARID5"/>
    <property type="match status" value="1"/>
</dbReference>
<dbReference type="InterPro" id="IPR051232">
    <property type="entry name" value="ARID/SWI1_ChromRemod"/>
</dbReference>
<evidence type="ECO:0000256" key="2">
    <source>
        <dbReference type="ARBA" id="ARBA00023163"/>
    </source>
</evidence>
<feature type="region of interest" description="Disordered" evidence="5">
    <location>
        <begin position="245"/>
        <end position="285"/>
    </location>
</feature>
<feature type="region of interest" description="Disordered" evidence="5">
    <location>
        <begin position="478"/>
        <end position="503"/>
    </location>
</feature>
<evidence type="ECO:0000256" key="5">
    <source>
        <dbReference type="SAM" id="MobiDB-lite"/>
    </source>
</evidence>
<dbReference type="AlphaFoldDB" id="A0A210QPX7"/>
<feature type="compositionally biased region" description="Low complexity" evidence="5">
    <location>
        <begin position="630"/>
        <end position="640"/>
    </location>
</feature>
<gene>
    <name evidence="7" type="ORF">KP79_PYT17782</name>
</gene>
<dbReference type="InterPro" id="IPR043151">
    <property type="entry name" value="BAH_sf"/>
</dbReference>
<keyword evidence="2" id="KW-0804">Transcription</keyword>
<feature type="compositionally biased region" description="Polar residues" evidence="5">
    <location>
        <begin position="697"/>
        <end position="712"/>
    </location>
</feature>
<dbReference type="Pfam" id="PF01388">
    <property type="entry name" value="ARID"/>
    <property type="match status" value="1"/>
</dbReference>
<evidence type="ECO:0000313" key="8">
    <source>
        <dbReference type="Proteomes" id="UP000242188"/>
    </source>
</evidence>
<keyword evidence="4" id="KW-0175">Coiled coil</keyword>
<dbReference type="PANTHER" id="PTHR13964">
    <property type="entry name" value="RBP-RELATED"/>
    <property type="match status" value="1"/>
</dbReference>
<feature type="compositionally biased region" description="Low complexity" evidence="5">
    <location>
        <begin position="749"/>
        <end position="763"/>
    </location>
</feature>
<dbReference type="FunFam" id="1.10.150.60:FF:000015">
    <property type="entry name" value="AT-rich interactive domain-containing protein 5B"/>
    <property type="match status" value="1"/>
</dbReference>
<feature type="region of interest" description="Disordered" evidence="5">
    <location>
        <begin position="850"/>
        <end position="922"/>
    </location>
</feature>
<comment type="caution">
    <text evidence="7">The sequence shown here is derived from an EMBL/GenBank/DDBJ whole genome shotgun (WGS) entry which is preliminary data.</text>
</comment>
<dbReference type="InterPro" id="IPR036431">
    <property type="entry name" value="ARID_dom_sf"/>
</dbReference>
<sequence length="992" mass="111331">MESQKVQFVGASCGQHGPYTFYKAFKYFRDNKFRILTLGEFFFLKILKEGPICIGELQLLWENSQEHQFLASVRLYYLPEHTPAGRENFHGEHEILAFSEKLILRLDDLVSLVYLDHVEWGFGLALLHEDSVEGDVQHDDVQTKFFADTQNSGLVLDDIQKEIDVLGEQKTTSTCVKVLSYAQYCRYRTIMKRLENMADKWLKKQIICALGGITSHTPNNRIMFCRDTFDDPDLDDFEMRMDHLAPNLKGRPRKKRSSKSDGNGESDETSSDISTPSSRVKASKRESALRNGFKFDKDRISKDEQAFLIDLHKFMKKRHTPIDRIPSLGFKQIDLWYFYTYAHKLGGYEQITRKRLWKHLYDVLGGNPGSTSAATCTRRHYEKLLLPYERYAQDETATRSTVSNKQKRKAEFLAKARAEAKERLQDAQDSDYDYEEEQNHAFKRLKKVSRNPKTVKSLLNNAEKEKSYIELKTDNGENNFTETFDLRSETGGQENGKLQQDGSVVKLEKLNGSSAMSDDPKQASDGKSLVSQSKLFRADPVQSNTLATEADLLQFDRTRLSQMPGHHPALPGGGMFYPPFIHMGGLHPLSLPVMHQMPVSMQQLIQSPHQPAKSSAAADKSAYHQNTMRSGSNSSSSSSSEQRPSVIQHGHQSKMATAHLSGSKRDTSPAPQKSHHHGSHTSATYVPGAPAPKAHSGRSSSLLKRPYNSQVPSEAHIPNPQRTHSNNRSLLFDFEAPKRPKMETQPAHSNNSSSSNPGSVVSSETEQPCDLSMKSFRRSVHKEDRFRDRNGDPVADRGSNSPAESPFSVKSLAQSSISSSRYASPGMSSRSHLLLDRVHSPDVQASVFSQASVSSPNIPPAHSNSKAGDRPLVPPPAHSNKTTDNLPSKKSSSSSTAPSLPSTVPADPSGLPHPAFPHHMVRPQFPQQPYFPSPMQLHQFFEAQIRTNAAYEEMMTHDQRRQYSAMSMPMFMPQVPLHAQAAKDKSHYAHAK</sequence>
<feature type="compositionally biased region" description="Polar residues" evidence="5">
    <location>
        <begin position="271"/>
        <end position="280"/>
    </location>
</feature>
<keyword evidence="1" id="KW-0805">Transcription regulation</keyword>
<dbReference type="GO" id="GO:0000976">
    <property type="term" value="F:transcription cis-regulatory region binding"/>
    <property type="evidence" value="ECO:0007669"/>
    <property type="project" value="TreeGrafter"/>
</dbReference>
<feature type="domain" description="ARID" evidence="6">
    <location>
        <begin position="301"/>
        <end position="393"/>
    </location>
</feature>
<feature type="region of interest" description="Disordered" evidence="5">
    <location>
        <begin position="604"/>
        <end position="727"/>
    </location>
</feature>
<keyword evidence="3" id="KW-0539">Nucleus</keyword>
<dbReference type="STRING" id="6573.A0A210QPX7"/>
<dbReference type="SMART" id="SM01014">
    <property type="entry name" value="ARID"/>
    <property type="match status" value="1"/>
</dbReference>
<organism evidence="7 8">
    <name type="scientific">Mizuhopecten yessoensis</name>
    <name type="common">Japanese scallop</name>
    <name type="synonym">Patinopecten yessoensis</name>
    <dbReference type="NCBI Taxonomy" id="6573"/>
    <lineage>
        <taxon>Eukaryota</taxon>
        <taxon>Metazoa</taxon>
        <taxon>Spiralia</taxon>
        <taxon>Lophotrochozoa</taxon>
        <taxon>Mollusca</taxon>
        <taxon>Bivalvia</taxon>
        <taxon>Autobranchia</taxon>
        <taxon>Pteriomorphia</taxon>
        <taxon>Pectinida</taxon>
        <taxon>Pectinoidea</taxon>
        <taxon>Pectinidae</taxon>
        <taxon>Mizuhopecten</taxon>
    </lineage>
</organism>
<protein>
    <submittedName>
        <fullName evidence="7">AT-rich interactive domain-containing protein 5B</fullName>
    </submittedName>
</protein>
<feature type="coiled-coil region" evidence="4">
    <location>
        <begin position="403"/>
        <end position="437"/>
    </location>
</feature>
<dbReference type="SUPFAM" id="SSF46774">
    <property type="entry name" value="ARID-like"/>
    <property type="match status" value="1"/>
</dbReference>
<evidence type="ECO:0000256" key="3">
    <source>
        <dbReference type="ARBA" id="ARBA00023242"/>
    </source>
</evidence>
<dbReference type="EMBL" id="NEDP02002450">
    <property type="protein sequence ID" value="OWF50796.1"/>
    <property type="molecule type" value="Genomic_DNA"/>
</dbReference>
<dbReference type="PROSITE" id="PS51011">
    <property type="entry name" value="ARID"/>
    <property type="match status" value="1"/>
</dbReference>